<organism evidence="1 2">
    <name type="scientific">Desulfosudis oleivorans (strain DSM 6200 / JCM 39069 / Hxd3)</name>
    <name type="common">Desulfococcus oleovorans</name>
    <dbReference type="NCBI Taxonomy" id="96561"/>
    <lineage>
        <taxon>Bacteria</taxon>
        <taxon>Pseudomonadati</taxon>
        <taxon>Thermodesulfobacteriota</taxon>
        <taxon>Desulfobacteria</taxon>
        <taxon>Desulfobacterales</taxon>
        <taxon>Desulfosudaceae</taxon>
        <taxon>Desulfosudis</taxon>
    </lineage>
</organism>
<evidence type="ECO:0008006" key="3">
    <source>
        <dbReference type="Google" id="ProtNLM"/>
    </source>
</evidence>
<dbReference type="Proteomes" id="UP000008561">
    <property type="component" value="Chromosome"/>
</dbReference>
<dbReference type="InterPro" id="IPR050114">
    <property type="entry name" value="UPF0173_UPF0282_UlaG_hydrolase"/>
</dbReference>
<dbReference type="PANTHER" id="PTHR43546:SF8">
    <property type="entry name" value="METALLO-BETA-LACTAMASE DOMAIN-CONTAINING PROTEIN"/>
    <property type="match status" value="1"/>
</dbReference>
<evidence type="ECO:0000313" key="2">
    <source>
        <dbReference type="Proteomes" id="UP000008561"/>
    </source>
</evidence>
<dbReference type="KEGG" id="dol:Dole_2131"/>
<dbReference type="PANTHER" id="PTHR43546">
    <property type="entry name" value="UPF0173 METAL-DEPENDENT HYDROLASE MJ1163-RELATED"/>
    <property type="match status" value="1"/>
</dbReference>
<evidence type="ECO:0000313" key="1">
    <source>
        <dbReference type="EMBL" id="ABW67935.1"/>
    </source>
</evidence>
<dbReference type="Gene3D" id="3.60.15.10">
    <property type="entry name" value="Ribonuclease Z/Hydroxyacylglutathione hydrolase-like"/>
    <property type="match status" value="1"/>
</dbReference>
<name>A8ZU02_DESOH</name>
<proteinExistence type="predicted"/>
<dbReference type="Pfam" id="PF13483">
    <property type="entry name" value="Lactamase_B_3"/>
    <property type="match status" value="1"/>
</dbReference>
<keyword evidence="2" id="KW-1185">Reference proteome</keyword>
<dbReference type="AlphaFoldDB" id="A8ZU02"/>
<protein>
    <recommendedName>
        <fullName evidence="3">MBL fold metallo-hydrolase</fullName>
    </recommendedName>
</protein>
<dbReference type="SUPFAM" id="SSF56281">
    <property type="entry name" value="Metallo-hydrolase/oxidoreductase"/>
    <property type="match status" value="1"/>
</dbReference>
<dbReference type="InterPro" id="IPR036866">
    <property type="entry name" value="RibonucZ/Hydroxyglut_hydro"/>
</dbReference>
<dbReference type="EMBL" id="CP000859">
    <property type="protein sequence ID" value="ABW67935.1"/>
    <property type="molecule type" value="Genomic_DNA"/>
</dbReference>
<dbReference type="STRING" id="96561.Dole_2131"/>
<dbReference type="RefSeq" id="WP_012175547.1">
    <property type="nucleotide sequence ID" value="NC_009943.1"/>
</dbReference>
<gene>
    <name evidence="1" type="ordered locus">Dole_2131</name>
</gene>
<dbReference type="HOGENOM" id="CLU_070010_0_1_7"/>
<reference evidence="1 2" key="1">
    <citation type="submission" date="2007-10" db="EMBL/GenBank/DDBJ databases">
        <title>Complete sequence of Desulfococcus oleovorans Hxd3.</title>
        <authorList>
            <consortium name="US DOE Joint Genome Institute"/>
            <person name="Copeland A."/>
            <person name="Lucas S."/>
            <person name="Lapidus A."/>
            <person name="Barry K."/>
            <person name="Glavina del Rio T."/>
            <person name="Dalin E."/>
            <person name="Tice H."/>
            <person name="Pitluck S."/>
            <person name="Kiss H."/>
            <person name="Brettin T."/>
            <person name="Bruce D."/>
            <person name="Detter J.C."/>
            <person name="Han C."/>
            <person name="Schmutz J."/>
            <person name="Larimer F."/>
            <person name="Land M."/>
            <person name="Hauser L."/>
            <person name="Kyrpides N."/>
            <person name="Kim E."/>
            <person name="Wawrik B."/>
            <person name="Richardson P."/>
        </authorList>
    </citation>
    <scope>NUCLEOTIDE SEQUENCE [LARGE SCALE GENOMIC DNA]</scope>
    <source>
        <strain evidence="2">DSM 6200 / JCM 39069 / Hxd3</strain>
    </source>
</reference>
<dbReference type="OrthoDB" id="9789133at2"/>
<accession>A8ZU02</accession>
<sequence>MVESVFKKIHWLGHDGFRIDGEQVIYIDPYQIAGGPPAGLVLITHEHFDHCSPEDVARIQNPQTVIVTEKDSAAKLSGDIRTVAPGDRLTVGGVAIETVPAYNTDKDFHPKAKGWLGFVFEVDGVRIYHAGDTDRIPEMDRIQADIALLPVSGTYVMTAAQAVEAALAVKPKIAVPMHYGAVAGTADDAQAFKKALEGKVDVRILSKE</sequence>
<dbReference type="eggNOG" id="COG2220">
    <property type="taxonomic scope" value="Bacteria"/>
</dbReference>